<dbReference type="EMBL" id="LAZR01015930">
    <property type="protein sequence ID" value="KKM06715.1"/>
    <property type="molecule type" value="Genomic_DNA"/>
</dbReference>
<gene>
    <name evidence="1" type="ORF">LCGC14_1741240</name>
</gene>
<protein>
    <submittedName>
        <fullName evidence="1">Uncharacterized protein</fullName>
    </submittedName>
</protein>
<sequence length="95" mass="10755">MNKSMIERVARAICEARGLDPDGVPELAPSSDALVVRPDVAKPSWRWFIPAARAAIRAMQEPTKEMLNAGFQCHRRYETIAQMWRAMIDKGLEDD</sequence>
<evidence type="ECO:0000313" key="1">
    <source>
        <dbReference type="EMBL" id="KKM06715.1"/>
    </source>
</evidence>
<dbReference type="AlphaFoldDB" id="A0A0F9H6M6"/>
<accession>A0A0F9H6M6</accession>
<organism evidence="1">
    <name type="scientific">marine sediment metagenome</name>
    <dbReference type="NCBI Taxonomy" id="412755"/>
    <lineage>
        <taxon>unclassified sequences</taxon>
        <taxon>metagenomes</taxon>
        <taxon>ecological metagenomes</taxon>
    </lineage>
</organism>
<comment type="caution">
    <text evidence="1">The sequence shown here is derived from an EMBL/GenBank/DDBJ whole genome shotgun (WGS) entry which is preliminary data.</text>
</comment>
<reference evidence="1" key="1">
    <citation type="journal article" date="2015" name="Nature">
        <title>Complex archaea that bridge the gap between prokaryotes and eukaryotes.</title>
        <authorList>
            <person name="Spang A."/>
            <person name="Saw J.H."/>
            <person name="Jorgensen S.L."/>
            <person name="Zaremba-Niedzwiedzka K."/>
            <person name="Martijn J."/>
            <person name="Lind A.E."/>
            <person name="van Eijk R."/>
            <person name="Schleper C."/>
            <person name="Guy L."/>
            <person name="Ettema T.J."/>
        </authorList>
    </citation>
    <scope>NUCLEOTIDE SEQUENCE</scope>
</reference>
<name>A0A0F9H6M6_9ZZZZ</name>
<proteinExistence type="predicted"/>